<feature type="region of interest" description="Disordered" evidence="1">
    <location>
        <begin position="1"/>
        <end position="49"/>
    </location>
</feature>
<proteinExistence type="predicted"/>
<protein>
    <submittedName>
        <fullName evidence="2">Uncharacterized protein</fullName>
    </submittedName>
</protein>
<dbReference type="AlphaFoldDB" id="A0A8H7ZU43"/>
<sequence>MVSDPAQGQTGPGSGAFSAGSQTAWKTSSAAWPRWPSAARRPTSASVEAREWPGSYCNSASAGFYLLRSPEAAPPAFSSASVDVLPPHRRTISIRYLTRTAHQSHAEPERRQINVASENTNADQADRAHPPRRPARPGPAVTAQRTKLSEVANGRQNRGSLVNATSFMLGQEGGFGQAAASSPAGRAGAGGGLFRGAAAVSPSLPPSLAAKAGRGGARARVAGPTPPR</sequence>
<evidence type="ECO:0000256" key="1">
    <source>
        <dbReference type="SAM" id="MobiDB-lite"/>
    </source>
</evidence>
<dbReference type="Proteomes" id="UP000673691">
    <property type="component" value="Unassembled WGS sequence"/>
</dbReference>
<reference evidence="2 3" key="1">
    <citation type="journal article" name="Sci. Rep.">
        <title>Genome-scale phylogenetic analyses confirm Olpidium as the closest living zoosporic fungus to the non-flagellated, terrestrial fungi.</title>
        <authorList>
            <person name="Chang Y."/>
            <person name="Rochon D."/>
            <person name="Sekimoto S."/>
            <person name="Wang Y."/>
            <person name="Chovatia M."/>
            <person name="Sandor L."/>
            <person name="Salamov A."/>
            <person name="Grigoriev I.V."/>
            <person name="Stajich J.E."/>
            <person name="Spatafora J.W."/>
        </authorList>
    </citation>
    <scope>NUCLEOTIDE SEQUENCE [LARGE SCALE GENOMIC DNA]</scope>
    <source>
        <strain evidence="2">S191</strain>
    </source>
</reference>
<dbReference type="EMBL" id="JAEFCI010007469">
    <property type="protein sequence ID" value="KAG5459048.1"/>
    <property type="molecule type" value="Genomic_DNA"/>
</dbReference>
<gene>
    <name evidence="2" type="ORF">BJ554DRAFT_612</name>
</gene>
<accession>A0A8H7ZU43</accession>
<feature type="compositionally biased region" description="Polar residues" evidence="1">
    <location>
        <begin position="114"/>
        <end position="123"/>
    </location>
</feature>
<evidence type="ECO:0000313" key="2">
    <source>
        <dbReference type="EMBL" id="KAG5459048.1"/>
    </source>
</evidence>
<feature type="compositionally biased region" description="Low complexity" evidence="1">
    <location>
        <begin position="27"/>
        <end position="46"/>
    </location>
</feature>
<feature type="region of interest" description="Disordered" evidence="1">
    <location>
        <begin position="99"/>
        <end position="144"/>
    </location>
</feature>
<comment type="caution">
    <text evidence="2">The sequence shown here is derived from an EMBL/GenBank/DDBJ whole genome shotgun (WGS) entry which is preliminary data.</text>
</comment>
<name>A0A8H7ZU43_9FUNG</name>
<keyword evidence="3" id="KW-1185">Reference proteome</keyword>
<evidence type="ECO:0000313" key="3">
    <source>
        <dbReference type="Proteomes" id="UP000673691"/>
    </source>
</evidence>
<feature type="compositionally biased region" description="Low complexity" evidence="1">
    <location>
        <begin position="218"/>
        <end position="228"/>
    </location>
</feature>
<organism evidence="2 3">
    <name type="scientific">Olpidium bornovanus</name>
    <dbReference type="NCBI Taxonomy" id="278681"/>
    <lineage>
        <taxon>Eukaryota</taxon>
        <taxon>Fungi</taxon>
        <taxon>Fungi incertae sedis</taxon>
        <taxon>Olpidiomycota</taxon>
        <taxon>Olpidiomycotina</taxon>
        <taxon>Olpidiomycetes</taxon>
        <taxon>Olpidiales</taxon>
        <taxon>Olpidiaceae</taxon>
        <taxon>Olpidium</taxon>
    </lineage>
</organism>
<feature type="region of interest" description="Disordered" evidence="1">
    <location>
        <begin position="207"/>
        <end position="228"/>
    </location>
</feature>